<dbReference type="FunFam" id="1.20.120.1630:FF:000014">
    <property type="entry name" value="Steroid 5-alpha reductase, putative"/>
    <property type="match status" value="1"/>
</dbReference>
<keyword evidence="3 5" id="KW-1133">Transmembrane helix</keyword>
<feature type="transmembrane region" description="Helical" evidence="5">
    <location>
        <begin position="148"/>
        <end position="166"/>
    </location>
</feature>
<gene>
    <name evidence="7" type="ORF">METZ01_LOCUS265201</name>
</gene>
<name>A0A382JMP2_9ZZZZ</name>
<evidence type="ECO:0000313" key="7">
    <source>
        <dbReference type="EMBL" id="SVC12347.1"/>
    </source>
</evidence>
<evidence type="ECO:0000256" key="5">
    <source>
        <dbReference type="SAM" id="Phobius"/>
    </source>
</evidence>
<dbReference type="GO" id="GO:0003865">
    <property type="term" value="F:3-oxo-5-alpha-steroid 4-dehydrogenase activity"/>
    <property type="evidence" value="ECO:0007669"/>
    <property type="project" value="InterPro"/>
</dbReference>
<protein>
    <recommendedName>
        <fullName evidence="6">3-oxo-5-alpha-steroid 4-dehydrogenase C-terminal domain-containing protein</fullName>
    </recommendedName>
</protein>
<sequence length="259" mass="29470">MLPETVTPDLDWLTAFTWVWVLLALPIAACLCFINAPYGRHNPGTWGALIHARLGWLLMESPAVLIPAGFFVWMRGWESPVMLAFFLIWQSHYVYRAWIYPLHLAKASSPMPVLLMLMGLAFNLVNGSLHGAWLFVHPVISDSEWLGGWQFIAGAVMFAGGMAFNIDSSRRLMRLKKANPDDYSIPRGGLFRWVSCPNYLGEIVEWLGWALLTWSPAGLAFAAWTMANLVPRARAHHRWYRERFPDYPARRKALVPGLF</sequence>
<dbReference type="GO" id="GO:0008202">
    <property type="term" value="P:steroid metabolic process"/>
    <property type="evidence" value="ECO:0007669"/>
    <property type="project" value="InterPro"/>
</dbReference>
<dbReference type="GO" id="GO:0016020">
    <property type="term" value="C:membrane"/>
    <property type="evidence" value="ECO:0007669"/>
    <property type="project" value="UniProtKB-SubCell"/>
</dbReference>
<keyword evidence="4 5" id="KW-0472">Membrane</keyword>
<feature type="transmembrane region" description="Helical" evidence="5">
    <location>
        <begin position="54"/>
        <end position="74"/>
    </location>
</feature>
<dbReference type="PROSITE" id="PS50244">
    <property type="entry name" value="S5A_REDUCTASE"/>
    <property type="match status" value="1"/>
</dbReference>
<organism evidence="7">
    <name type="scientific">marine metagenome</name>
    <dbReference type="NCBI Taxonomy" id="408172"/>
    <lineage>
        <taxon>unclassified sequences</taxon>
        <taxon>metagenomes</taxon>
        <taxon>ecological metagenomes</taxon>
    </lineage>
</organism>
<accession>A0A382JMP2</accession>
<proteinExistence type="predicted"/>
<dbReference type="PANTHER" id="PTHR10556">
    <property type="entry name" value="3-OXO-5-ALPHA-STEROID 4-DEHYDROGENASE"/>
    <property type="match status" value="1"/>
</dbReference>
<dbReference type="InterPro" id="IPR016636">
    <property type="entry name" value="3-oxo-5-alpha-steroid_4-DH"/>
</dbReference>
<reference evidence="7" key="1">
    <citation type="submission" date="2018-05" db="EMBL/GenBank/DDBJ databases">
        <authorList>
            <person name="Lanie J.A."/>
            <person name="Ng W.-L."/>
            <person name="Kazmierczak K.M."/>
            <person name="Andrzejewski T.M."/>
            <person name="Davidsen T.M."/>
            <person name="Wayne K.J."/>
            <person name="Tettelin H."/>
            <person name="Glass J.I."/>
            <person name="Rusch D."/>
            <person name="Podicherti R."/>
            <person name="Tsui H.-C.T."/>
            <person name="Winkler M.E."/>
        </authorList>
    </citation>
    <scope>NUCLEOTIDE SEQUENCE</scope>
</reference>
<evidence type="ECO:0000256" key="2">
    <source>
        <dbReference type="ARBA" id="ARBA00022692"/>
    </source>
</evidence>
<dbReference type="PIRSF" id="PIRSF015596">
    <property type="entry name" value="5_alpha-SR2"/>
    <property type="match status" value="1"/>
</dbReference>
<evidence type="ECO:0000256" key="1">
    <source>
        <dbReference type="ARBA" id="ARBA00004141"/>
    </source>
</evidence>
<evidence type="ECO:0000259" key="6">
    <source>
        <dbReference type="Pfam" id="PF02544"/>
    </source>
</evidence>
<dbReference type="AlphaFoldDB" id="A0A382JMP2"/>
<feature type="transmembrane region" description="Helical" evidence="5">
    <location>
        <begin position="12"/>
        <end position="34"/>
    </location>
</feature>
<feature type="domain" description="3-oxo-5-alpha-steroid 4-dehydrogenase C-terminal" evidence="6">
    <location>
        <begin position="110"/>
        <end position="259"/>
    </location>
</feature>
<feature type="transmembrane region" description="Helical" evidence="5">
    <location>
        <begin position="111"/>
        <end position="136"/>
    </location>
</feature>
<dbReference type="InterPro" id="IPR039357">
    <property type="entry name" value="SRD5A/TECR"/>
</dbReference>
<comment type="subcellular location">
    <subcellularLocation>
        <location evidence="1">Membrane</location>
        <topology evidence="1">Multi-pass membrane protein</topology>
    </subcellularLocation>
</comment>
<feature type="transmembrane region" description="Helical" evidence="5">
    <location>
        <begin position="80"/>
        <end position="99"/>
    </location>
</feature>
<dbReference type="Gene3D" id="1.20.120.1630">
    <property type="match status" value="1"/>
</dbReference>
<keyword evidence="2 5" id="KW-0812">Transmembrane</keyword>
<evidence type="ECO:0000256" key="4">
    <source>
        <dbReference type="ARBA" id="ARBA00023136"/>
    </source>
</evidence>
<dbReference type="InterPro" id="IPR001104">
    <property type="entry name" value="3-oxo-5_a-steroid_4-DH_C"/>
</dbReference>
<dbReference type="PANTHER" id="PTHR10556:SF43">
    <property type="entry name" value="STEROID 5-ALPHA-REDUCTASE DET2"/>
    <property type="match status" value="1"/>
</dbReference>
<evidence type="ECO:0000256" key="3">
    <source>
        <dbReference type="ARBA" id="ARBA00022989"/>
    </source>
</evidence>
<dbReference type="EMBL" id="UINC01074797">
    <property type="protein sequence ID" value="SVC12347.1"/>
    <property type="molecule type" value="Genomic_DNA"/>
</dbReference>
<dbReference type="Pfam" id="PF02544">
    <property type="entry name" value="Steroid_dh"/>
    <property type="match status" value="1"/>
</dbReference>